<keyword evidence="1" id="KW-0863">Zinc-finger</keyword>
<dbReference type="Pfam" id="PF22936">
    <property type="entry name" value="Pol_BBD"/>
    <property type="match status" value="1"/>
</dbReference>
<dbReference type="SUPFAM" id="SSF57756">
    <property type="entry name" value="Retrovirus zinc finger-like domains"/>
    <property type="match status" value="1"/>
</dbReference>
<keyword evidence="5" id="KW-1185">Reference proteome</keyword>
<dbReference type="InterPro" id="IPR036875">
    <property type="entry name" value="Znf_CCHC_sf"/>
</dbReference>
<dbReference type="AlphaFoldDB" id="A0A9D4W206"/>
<name>A0A9D4W206_PEA</name>
<dbReference type="OrthoDB" id="1072921at2759"/>
<dbReference type="GO" id="GO:0008270">
    <property type="term" value="F:zinc ion binding"/>
    <property type="evidence" value="ECO:0007669"/>
    <property type="project" value="UniProtKB-KW"/>
</dbReference>
<evidence type="ECO:0000259" key="3">
    <source>
        <dbReference type="PROSITE" id="PS50158"/>
    </source>
</evidence>
<dbReference type="InterPro" id="IPR054722">
    <property type="entry name" value="PolX-like_BBD"/>
</dbReference>
<accession>A0A9D4W206</accession>
<dbReference type="EMBL" id="JAMSHJ010000006">
    <property type="protein sequence ID" value="KAI5393139.1"/>
    <property type="molecule type" value="Genomic_DNA"/>
</dbReference>
<dbReference type="PROSITE" id="PS50158">
    <property type="entry name" value="ZF_CCHC"/>
    <property type="match status" value="1"/>
</dbReference>
<feature type="compositionally biased region" description="Polar residues" evidence="2">
    <location>
        <begin position="36"/>
        <end position="51"/>
    </location>
</feature>
<evidence type="ECO:0000313" key="5">
    <source>
        <dbReference type="Proteomes" id="UP001058974"/>
    </source>
</evidence>
<keyword evidence="1" id="KW-0479">Metal-binding</keyword>
<dbReference type="Gramene" id="Psat06G0032400-T1">
    <property type="protein sequence ID" value="KAI5393139.1"/>
    <property type="gene ID" value="KIW84_060324"/>
</dbReference>
<dbReference type="PANTHER" id="PTHR47592">
    <property type="entry name" value="PBF68 PROTEIN"/>
    <property type="match status" value="1"/>
</dbReference>
<dbReference type="Gene3D" id="4.10.60.10">
    <property type="entry name" value="Zinc finger, CCHC-type"/>
    <property type="match status" value="1"/>
</dbReference>
<evidence type="ECO:0000256" key="2">
    <source>
        <dbReference type="SAM" id="MobiDB-lite"/>
    </source>
</evidence>
<evidence type="ECO:0000313" key="4">
    <source>
        <dbReference type="EMBL" id="KAI5393139.1"/>
    </source>
</evidence>
<keyword evidence="1" id="KW-0862">Zinc</keyword>
<dbReference type="Proteomes" id="UP001058974">
    <property type="component" value="Chromosome 6"/>
</dbReference>
<protein>
    <recommendedName>
        <fullName evidence="3">CCHC-type domain-containing protein</fullName>
    </recommendedName>
</protein>
<organism evidence="4 5">
    <name type="scientific">Pisum sativum</name>
    <name type="common">Garden pea</name>
    <name type="synonym">Lathyrus oleraceus</name>
    <dbReference type="NCBI Taxonomy" id="3888"/>
    <lineage>
        <taxon>Eukaryota</taxon>
        <taxon>Viridiplantae</taxon>
        <taxon>Streptophyta</taxon>
        <taxon>Embryophyta</taxon>
        <taxon>Tracheophyta</taxon>
        <taxon>Spermatophyta</taxon>
        <taxon>Magnoliopsida</taxon>
        <taxon>eudicotyledons</taxon>
        <taxon>Gunneridae</taxon>
        <taxon>Pentapetalae</taxon>
        <taxon>rosids</taxon>
        <taxon>fabids</taxon>
        <taxon>Fabales</taxon>
        <taxon>Fabaceae</taxon>
        <taxon>Papilionoideae</taxon>
        <taxon>50 kb inversion clade</taxon>
        <taxon>NPAAA clade</taxon>
        <taxon>Hologalegina</taxon>
        <taxon>IRL clade</taxon>
        <taxon>Fabeae</taxon>
        <taxon>Lathyrus</taxon>
    </lineage>
</organism>
<dbReference type="PANTHER" id="PTHR47592:SF27">
    <property type="entry name" value="OS08G0421700 PROTEIN"/>
    <property type="match status" value="1"/>
</dbReference>
<feature type="domain" description="CCHC-type" evidence="3">
    <location>
        <begin position="80"/>
        <end position="94"/>
    </location>
</feature>
<evidence type="ECO:0000256" key="1">
    <source>
        <dbReference type="PROSITE-ProRule" id="PRU00047"/>
    </source>
</evidence>
<proteinExistence type="predicted"/>
<dbReference type="InterPro" id="IPR001878">
    <property type="entry name" value="Znf_CCHC"/>
</dbReference>
<feature type="compositionally biased region" description="Basic and acidic residues" evidence="2">
    <location>
        <begin position="52"/>
        <end position="65"/>
    </location>
</feature>
<comment type="caution">
    <text evidence="4">The sequence shown here is derived from an EMBL/GenBank/DDBJ whole genome shotgun (WGS) entry which is preliminary data.</text>
</comment>
<feature type="region of interest" description="Disordered" evidence="2">
    <location>
        <begin position="17"/>
        <end position="68"/>
    </location>
</feature>
<sequence>MDERGADKAKAEIALQARFNEKNKRSKGKFAARGKSNFQNFGLNDSQNSKHPTSEKGECSSKDSGHSNGFKKRVVSKVQCYKCRKFGHFANSCRGKSNENHNNEAKVAREEVDDEDTLLVMITEGSYGITDVLGSSYSSESLRDSSCTIPENSEKMHSDRNALVTVRDGVQGRDEWYLDSGCSTHMTGRKDWFVQINQAAKSKVKFADDTTLSVEGVGDVLIGKRNGGHSRIKDVLYIPGIKCNLLSIGQLLERGYKIRLEDKILRVLDSNGVLILKAPMAANRTFKVELKVMEHRCLATAASREEWLWHYVLVTLILGI</sequence>
<gene>
    <name evidence="4" type="ORF">KIW84_060324</name>
</gene>
<dbReference type="GO" id="GO:0003676">
    <property type="term" value="F:nucleic acid binding"/>
    <property type="evidence" value="ECO:0007669"/>
    <property type="project" value="InterPro"/>
</dbReference>
<reference evidence="4 5" key="1">
    <citation type="journal article" date="2022" name="Nat. Genet.">
        <title>Improved pea reference genome and pan-genome highlight genomic features and evolutionary characteristics.</title>
        <authorList>
            <person name="Yang T."/>
            <person name="Liu R."/>
            <person name="Luo Y."/>
            <person name="Hu S."/>
            <person name="Wang D."/>
            <person name="Wang C."/>
            <person name="Pandey M.K."/>
            <person name="Ge S."/>
            <person name="Xu Q."/>
            <person name="Li N."/>
            <person name="Li G."/>
            <person name="Huang Y."/>
            <person name="Saxena R.K."/>
            <person name="Ji Y."/>
            <person name="Li M."/>
            <person name="Yan X."/>
            <person name="He Y."/>
            <person name="Liu Y."/>
            <person name="Wang X."/>
            <person name="Xiang C."/>
            <person name="Varshney R.K."/>
            <person name="Ding H."/>
            <person name="Gao S."/>
            <person name="Zong X."/>
        </authorList>
    </citation>
    <scope>NUCLEOTIDE SEQUENCE [LARGE SCALE GENOMIC DNA]</scope>
    <source>
        <strain evidence="4 5">cv. Zhongwan 6</strain>
    </source>
</reference>